<dbReference type="EMBL" id="JAEDAH010000014">
    <property type="protein sequence ID" value="MCA6062659.1"/>
    <property type="molecule type" value="Genomic_DNA"/>
</dbReference>
<accession>A0ABS7ZLS0</accession>
<evidence type="ECO:0000256" key="1">
    <source>
        <dbReference type="SAM" id="MobiDB-lite"/>
    </source>
</evidence>
<evidence type="ECO:0000313" key="2">
    <source>
        <dbReference type="EMBL" id="MCA6062659.1"/>
    </source>
</evidence>
<proteinExistence type="predicted"/>
<dbReference type="InterPro" id="IPR018247">
    <property type="entry name" value="EF_Hand_1_Ca_BS"/>
</dbReference>
<name>A0ABS7ZLS0_9GAMM</name>
<dbReference type="RefSeq" id="WP_225671884.1">
    <property type="nucleotide sequence ID" value="NZ_JAEDAH010000014.1"/>
</dbReference>
<protein>
    <recommendedName>
        <fullName evidence="4">GLUG domain-containing protein</fullName>
    </recommendedName>
</protein>
<sequence>MEFRNSDDYQAPPCLALTLSLTPALAQAAQRTLVDSDHNGLIEINDLADLNEIRNNPDATRTSELTGTHLYGSNQGCPAADCNGYELTSDLDFDSNGNQQLDAGDLFWNDGKGFEPIGNFSLKFSAEFHGNDHVINNLVMRRAGDHFTALFGYLEMAEVHHLSLRAAIEGGGNSAALAGYAWNSHFHHITADTAVIGSDSSDAGCGAFCDARSVGGLIGSGEELSISQILLQTDVTSLNETGGLAGYLADSHIDEAGVRAQVTGDRDSDGLVGRMVQTSGTSSIIDSSIKRSFVAAQVNGDNRVGVLAGSLKNTQVSDILITGSIGISDRVYVRAGAVTGTMDSGWQTVVNSNNESLWQFGGQSEAPALKLPMATLQDADGNGEVDDWPAFSGEELPDPDPVVPDPVVPDPVVPDPVDPDPVDPEPEQPRKRSGGGAMLWWLALGIALIRRRV</sequence>
<dbReference type="PROSITE" id="PS00018">
    <property type="entry name" value="EF_HAND_1"/>
    <property type="match status" value="1"/>
</dbReference>
<organism evidence="2 3">
    <name type="scientific">Thalassolituus marinus</name>
    <dbReference type="NCBI Taxonomy" id="671053"/>
    <lineage>
        <taxon>Bacteria</taxon>
        <taxon>Pseudomonadati</taxon>
        <taxon>Pseudomonadota</taxon>
        <taxon>Gammaproteobacteria</taxon>
        <taxon>Oceanospirillales</taxon>
        <taxon>Oceanospirillaceae</taxon>
        <taxon>Thalassolituus</taxon>
    </lineage>
</organism>
<dbReference type="Proteomes" id="UP000714380">
    <property type="component" value="Unassembled WGS sequence"/>
</dbReference>
<feature type="region of interest" description="Disordered" evidence="1">
    <location>
        <begin position="378"/>
        <end position="434"/>
    </location>
</feature>
<dbReference type="Gene3D" id="2.160.20.110">
    <property type="match status" value="1"/>
</dbReference>
<keyword evidence="3" id="KW-1185">Reference proteome</keyword>
<evidence type="ECO:0008006" key="4">
    <source>
        <dbReference type="Google" id="ProtNLM"/>
    </source>
</evidence>
<reference evidence="2 3" key="1">
    <citation type="submission" date="2020-12" db="EMBL/GenBank/DDBJ databases">
        <title>Novel Thalassolituus-related marine hydrocarbonoclastic bacteria mediated algae-derived hydrocarbons mineralization in twilight zone of the northern South China Sea.</title>
        <authorList>
            <person name="Dong C."/>
        </authorList>
    </citation>
    <scope>NUCLEOTIDE SEQUENCE [LARGE SCALE GENOMIC DNA]</scope>
    <source>
        <strain evidence="2 3">IMCC1826</strain>
    </source>
</reference>
<feature type="compositionally biased region" description="Pro residues" evidence="1">
    <location>
        <begin position="399"/>
        <end position="416"/>
    </location>
</feature>
<evidence type="ECO:0000313" key="3">
    <source>
        <dbReference type="Proteomes" id="UP000714380"/>
    </source>
</evidence>
<comment type="caution">
    <text evidence="2">The sequence shown here is derived from an EMBL/GenBank/DDBJ whole genome shotgun (WGS) entry which is preliminary data.</text>
</comment>
<feature type="compositionally biased region" description="Acidic residues" evidence="1">
    <location>
        <begin position="417"/>
        <end position="426"/>
    </location>
</feature>
<gene>
    <name evidence="2" type="ORF">I9W95_03465</name>
</gene>